<evidence type="ECO:0000313" key="9">
    <source>
        <dbReference type="Proteomes" id="UP001596020"/>
    </source>
</evidence>
<dbReference type="InterPro" id="IPR019740">
    <property type="entry name" value="Pyridox_Oxase_CS"/>
</dbReference>
<comment type="subunit">
    <text evidence="5">Homodimer.</text>
</comment>
<protein>
    <recommendedName>
        <fullName evidence="5">Pyridoxine/pyridoxamine 5'-phosphate oxidase</fullName>
        <ecNumber evidence="5">1.4.3.5</ecNumber>
    </recommendedName>
    <alternativeName>
        <fullName evidence="5">PNP/PMP oxidase</fullName>
        <shortName evidence="5">PNPOx</shortName>
    </alternativeName>
    <alternativeName>
        <fullName evidence="5">Pyridoxal 5'-phosphate synthase</fullName>
    </alternativeName>
</protein>
<dbReference type="Pfam" id="PF01243">
    <property type="entry name" value="PNPOx_N"/>
    <property type="match status" value="1"/>
</dbReference>
<feature type="binding site" evidence="5">
    <location>
        <position position="108"/>
    </location>
    <ligand>
        <name>FMN</name>
        <dbReference type="ChEBI" id="CHEBI:58210"/>
    </ligand>
</feature>
<feature type="binding site" evidence="5">
    <location>
        <position position="134"/>
    </location>
    <ligand>
        <name>substrate</name>
    </ligand>
</feature>
<feature type="binding site" evidence="5">
    <location>
        <position position="126"/>
    </location>
    <ligand>
        <name>substrate</name>
    </ligand>
</feature>
<dbReference type="InterPro" id="IPR012349">
    <property type="entry name" value="Split_barrel_FMN-bd"/>
</dbReference>
<keyword evidence="3 5" id="KW-0288">FMN</keyword>
<comment type="caution">
    <text evidence="8">The sequence shown here is derived from an EMBL/GenBank/DDBJ whole genome shotgun (WGS) entry which is preliminary data.</text>
</comment>
<feature type="binding site" evidence="5">
    <location>
        <position position="85"/>
    </location>
    <ligand>
        <name>FMN</name>
        <dbReference type="ChEBI" id="CHEBI:58210"/>
    </ligand>
</feature>
<dbReference type="Gene3D" id="2.30.110.10">
    <property type="entry name" value="Electron Transport, Fmn-binding Protein, Chain A"/>
    <property type="match status" value="1"/>
</dbReference>
<comment type="similarity">
    <text evidence="1 5">Belongs to the pyridoxamine 5'-phosphate oxidase family.</text>
</comment>
<dbReference type="SUPFAM" id="SSF50475">
    <property type="entry name" value="FMN-binding split barrel"/>
    <property type="match status" value="1"/>
</dbReference>
<feature type="binding site" evidence="5">
    <location>
        <position position="130"/>
    </location>
    <ligand>
        <name>substrate</name>
    </ligand>
</feature>
<evidence type="ECO:0000256" key="5">
    <source>
        <dbReference type="HAMAP-Rule" id="MF_01629"/>
    </source>
</evidence>
<comment type="cofactor">
    <cofactor evidence="5">
        <name>FMN</name>
        <dbReference type="ChEBI" id="CHEBI:58210"/>
    </cofactor>
    <text evidence="5">Binds 1 FMN per subunit.</text>
</comment>
<dbReference type="PANTHER" id="PTHR10851">
    <property type="entry name" value="PYRIDOXINE-5-PHOSPHATE OXIDASE"/>
    <property type="match status" value="1"/>
</dbReference>
<evidence type="ECO:0000259" key="6">
    <source>
        <dbReference type="Pfam" id="PF01243"/>
    </source>
</evidence>
<dbReference type="NCBIfam" id="TIGR00558">
    <property type="entry name" value="pdxH"/>
    <property type="match status" value="1"/>
</dbReference>
<dbReference type="InterPro" id="IPR019576">
    <property type="entry name" value="Pyridoxamine_oxidase_dimer_C"/>
</dbReference>
<feature type="binding site" evidence="5">
    <location>
        <position position="86"/>
    </location>
    <ligand>
        <name>FMN</name>
        <dbReference type="ChEBI" id="CHEBI:58210"/>
    </ligand>
</feature>
<comment type="catalytic activity">
    <reaction evidence="5">
        <text>pyridoxine 5'-phosphate + O2 = pyridoxal 5'-phosphate + H2O2</text>
        <dbReference type="Rhea" id="RHEA:15149"/>
        <dbReference type="ChEBI" id="CHEBI:15379"/>
        <dbReference type="ChEBI" id="CHEBI:16240"/>
        <dbReference type="ChEBI" id="CHEBI:58589"/>
        <dbReference type="ChEBI" id="CHEBI:597326"/>
        <dbReference type="EC" id="1.4.3.5"/>
    </reaction>
</comment>
<keyword evidence="4 5" id="KW-0560">Oxidoreductase</keyword>
<accession>A0ABV9K9C4</accession>
<evidence type="ECO:0000256" key="4">
    <source>
        <dbReference type="ARBA" id="ARBA00023002"/>
    </source>
</evidence>
<reference evidence="9" key="1">
    <citation type="journal article" date="2019" name="Int. J. Syst. Evol. Microbiol.">
        <title>The Global Catalogue of Microorganisms (GCM) 10K type strain sequencing project: providing services to taxonomists for standard genome sequencing and annotation.</title>
        <authorList>
            <consortium name="The Broad Institute Genomics Platform"/>
            <consortium name="The Broad Institute Genome Sequencing Center for Infectious Disease"/>
            <person name="Wu L."/>
            <person name="Ma J."/>
        </authorList>
    </citation>
    <scope>NUCLEOTIDE SEQUENCE [LARGE SCALE GENOMIC DNA]</scope>
    <source>
        <strain evidence="9">CGMCC 4.7357</strain>
    </source>
</reference>
<dbReference type="Proteomes" id="UP001596020">
    <property type="component" value="Unassembled WGS sequence"/>
</dbReference>
<comment type="pathway">
    <text evidence="5">Cofactor metabolism; pyridoxal 5'-phosphate salvage; pyridoxal 5'-phosphate from pyridoxine 5'-phosphate: step 1/1.</text>
</comment>
<feature type="domain" description="Pyridoxamine 5'-phosphate oxidase N-terminal" evidence="6">
    <location>
        <begin position="44"/>
        <end position="157"/>
    </location>
</feature>
<dbReference type="GO" id="GO:0004733">
    <property type="term" value="F:pyridoxamine phosphate oxidase activity"/>
    <property type="evidence" value="ECO:0007669"/>
    <property type="project" value="UniProtKB-EC"/>
</dbReference>
<keyword evidence="5" id="KW-0664">Pyridoxine biosynthesis</keyword>
<gene>
    <name evidence="5 8" type="primary">pdxH</name>
    <name evidence="8" type="ORF">ACFO3G_09345</name>
</gene>
<dbReference type="EMBL" id="JBHSGO010000215">
    <property type="protein sequence ID" value="MFC4666795.1"/>
    <property type="molecule type" value="Genomic_DNA"/>
</dbReference>
<keyword evidence="2 5" id="KW-0285">Flavoprotein</keyword>
<dbReference type="RefSeq" id="WP_380080207.1">
    <property type="nucleotide sequence ID" value="NZ_JBHSGO010000215.1"/>
</dbReference>
<name>A0ABV9K9C4_9PORP</name>
<sequence length="216" mass="25535">MKDLHFENVRREYESKQLKRSQMPDNPFEKVTEWLQEAANNPKVLEPTAVIVCTSTPDGHPSSRTVLLKEFLNGEFIFYSNYESRKGQQMKENPHVSLTFLWHELERQIHIEGEVRKLEPELSDEYFKTRPYKSRVGARISPQSHPIPNRAYIMAEFVKESAKFLGRAVPRPDNWGGFAVKPVRIEFWQGRESRLHDRFLYQKEDENKWSCERIAP</sequence>
<keyword evidence="9" id="KW-1185">Reference proteome</keyword>
<dbReference type="Pfam" id="PF10590">
    <property type="entry name" value="PNP_phzG_C"/>
    <property type="match status" value="1"/>
</dbReference>
<feature type="domain" description="Pyridoxine 5'-phosphate oxidase dimerisation C-terminal" evidence="7">
    <location>
        <begin position="175"/>
        <end position="216"/>
    </location>
</feature>
<dbReference type="PROSITE" id="PS01064">
    <property type="entry name" value="PYRIDOX_OXIDASE"/>
    <property type="match status" value="1"/>
</dbReference>
<evidence type="ECO:0000256" key="1">
    <source>
        <dbReference type="ARBA" id="ARBA00007301"/>
    </source>
</evidence>
<proteinExistence type="inferred from homology"/>
<feature type="binding site" evidence="5">
    <location>
        <position position="69"/>
    </location>
    <ligand>
        <name>substrate</name>
    </ligand>
</feature>
<feature type="binding site" evidence="5">
    <location>
        <begin position="143"/>
        <end position="144"/>
    </location>
    <ligand>
        <name>FMN</name>
        <dbReference type="ChEBI" id="CHEBI:58210"/>
    </ligand>
</feature>
<dbReference type="PANTHER" id="PTHR10851:SF0">
    <property type="entry name" value="PYRIDOXINE-5'-PHOSPHATE OXIDASE"/>
    <property type="match status" value="1"/>
</dbReference>
<comment type="catalytic activity">
    <reaction evidence="5">
        <text>pyridoxamine 5'-phosphate + O2 + H2O = pyridoxal 5'-phosphate + H2O2 + NH4(+)</text>
        <dbReference type="Rhea" id="RHEA:15817"/>
        <dbReference type="ChEBI" id="CHEBI:15377"/>
        <dbReference type="ChEBI" id="CHEBI:15379"/>
        <dbReference type="ChEBI" id="CHEBI:16240"/>
        <dbReference type="ChEBI" id="CHEBI:28938"/>
        <dbReference type="ChEBI" id="CHEBI:58451"/>
        <dbReference type="ChEBI" id="CHEBI:597326"/>
        <dbReference type="EC" id="1.4.3.5"/>
    </reaction>
</comment>
<dbReference type="InterPro" id="IPR000659">
    <property type="entry name" value="Pyridox_Oxase"/>
</dbReference>
<feature type="binding site" evidence="5">
    <location>
        <begin position="64"/>
        <end position="69"/>
    </location>
    <ligand>
        <name>FMN</name>
        <dbReference type="ChEBI" id="CHEBI:58210"/>
    </ligand>
</feature>
<dbReference type="EC" id="1.4.3.5" evidence="5"/>
<feature type="binding site" evidence="5">
    <location>
        <begin position="79"/>
        <end position="80"/>
    </location>
    <ligand>
        <name>FMN</name>
        <dbReference type="ChEBI" id="CHEBI:58210"/>
    </ligand>
</feature>
<comment type="pathway">
    <text evidence="5">Cofactor metabolism; pyridoxal 5'-phosphate salvage; pyridoxal 5'-phosphate from pyridoxamine 5'-phosphate: step 1/1.</text>
</comment>
<dbReference type="InterPro" id="IPR011576">
    <property type="entry name" value="Pyridox_Oxase_N"/>
</dbReference>
<dbReference type="PIRSF" id="PIRSF000190">
    <property type="entry name" value="Pyd_amn-ph_oxd"/>
    <property type="match status" value="1"/>
</dbReference>
<evidence type="ECO:0000256" key="3">
    <source>
        <dbReference type="ARBA" id="ARBA00022643"/>
    </source>
</evidence>
<evidence type="ECO:0000313" key="8">
    <source>
        <dbReference type="EMBL" id="MFC4666795.1"/>
    </source>
</evidence>
<evidence type="ECO:0000256" key="2">
    <source>
        <dbReference type="ARBA" id="ARBA00022630"/>
    </source>
</evidence>
<organism evidence="8 9">
    <name type="scientific">Falsiporphyromonas endometrii</name>
    <dbReference type="NCBI Taxonomy" id="1387297"/>
    <lineage>
        <taxon>Bacteria</taxon>
        <taxon>Pseudomonadati</taxon>
        <taxon>Bacteroidota</taxon>
        <taxon>Bacteroidia</taxon>
        <taxon>Bacteroidales</taxon>
        <taxon>Porphyromonadaceae</taxon>
        <taxon>Falsiporphyromonas</taxon>
    </lineage>
</organism>
<feature type="binding site" evidence="5">
    <location>
        <position position="198"/>
    </location>
    <ligand>
        <name>FMN</name>
        <dbReference type="ChEBI" id="CHEBI:58210"/>
    </ligand>
</feature>
<comment type="function">
    <text evidence="5">Catalyzes the oxidation of either pyridoxine 5'-phosphate (PNP) or pyridoxamine 5'-phosphate (PMP) into pyridoxal 5'-phosphate (PLP).</text>
</comment>
<evidence type="ECO:0000259" key="7">
    <source>
        <dbReference type="Pfam" id="PF10590"/>
    </source>
</evidence>
<dbReference type="NCBIfam" id="NF004231">
    <property type="entry name" value="PRK05679.1"/>
    <property type="match status" value="1"/>
</dbReference>
<dbReference type="HAMAP" id="MF_01629">
    <property type="entry name" value="PdxH"/>
    <property type="match status" value="1"/>
</dbReference>
<feature type="binding site" evidence="5">
    <location>
        <begin position="194"/>
        <end position="196"/>
    </location>
    <ligand>
        <name>substrate</name>
    </ligand>
</feature>
<feature type="binding site" evidence="5">
    <location>
        <position position="188"/>
    </location>
    <ligand>
        <name>FMN</name>
        <dbReference type="ChEBI" id="CHEBI:58210"/>
    </ligand>
</feature>